<protein>
    <recommendedName>
        <fullName evidence="3">Fido domain-containing protein</fullName>
    </recommendedName>
</protein>
<evidence type="ECO:0000313" key="2">
    <source>
        <dbReference type="Proteomes" id="UP001349994"/>
    </source>
</evidence>
<name>A0ABU6IGF4_9ACTN</name>
<organism evidence="1 2">
    <name type="scientific">Adlercreutzia wanghongyangiae</name>
    <dbReference type="NCBI Taxonomy" id="3111451"/>
    <lineage>
        <taxon>Bacteria</taxon>
        <taxon>Bacillati</taxon>
        <taxon>Actinomycetota</taxon>
        <taxon>Coriobacteriia</taxon>
        <taxon>Eggerthellales</taxon>
        <taxon>Eggerthellaceae</taxon>
        <taxon>Adlercreutzia</taxon>
    </lineage>
</organism>
<gene>
    <name evidence="1" type="ORF">VIN30_03600</name>
</gene>
<evidence type="ECO:0008006" key="3">
    <source>
        <dbReference type="Google" id="ProtNLM"/>
    </source>
</evidence>
<accession>A0ABU6IGF4</accession>
<evidence type="ECO:0000313" key="1">
    <source>
        <dbReference type="EMBL" id="MEC4175529.1"/>
    </source>
</evidence>
<reference evidence="1 2" key="1">
    <citation type="submission" date="2024-01" db="EMBL/GenBank/DDBJ databases">
        <title>novel species in genus Adlercreutzia.</title>
        <authorList>
            <person name="Liu X."/>
        </authorList>
    </citation>
    <scope>NUCLEOTIDE SEQUENCE [LARGE SCALE GENOMIC DNA]</scope>
    <source>
        <strain evidence="1 2">R7</strain>
    </source>
</reference>
<dbReference type="EMBL" id="JAYMFF010000005">
    <property type="protein sequence ID" value="MEC4175529.1"/>
    <property type="molecule type" value="Genomic_DNA"/>
</dbReference>
<keyword evidence="2" id="KW-1185">Reference proteome</keyword>
<proteinExistence type="predicted"/>
<comment type="caution">
    <text evidence="1">The sequence shown here is derived from an EMBL/GenBank/DDBJ whole genome shotgun (WGS) entry which is preliminary data.</text>
</comment>
<sequence length="443" mass="49440">MDSTPIISLVSDVNFGKIMRRATRNGLLWDDFLSMPLPAGMSALETWKTVAALRRFSAFRVPYEEVDGYGIWYAPTAFLSHAAAVVDNQCREASPLSQLLMSTQGNYYRTRFQVNETINCAQRDGLALGPKTALDALEREIGSKKPDMRLLRNIFTMMESLGAYRDTPFSVELIESLGHRICQGVNFDAIPRSREDPSNPSDAPASEAHLTPFERTQLNALCDYANGQTGDPFEHALFKALIFRTGVCTYCPHRKLAYIISQLCFNLFSIKAGLPLLSLLPFTETVLEWESETNTRGNHEAEFASSNLGSVAANTIDDEEKLVDFSPLLTVATWAILQSLRKLEALVAEREQSAQETVKRLRGGEGLNRRQLTVLENLCRSRPSSYTIRQHQISQKVAYATARADLLDLVEKGFLCQEKQSKGFVFLPTDALRTSEEGHPSQG</sequence>
<dbReference type="RefSeq" id="WP_338209344.1">
    <property type="nucleotide sequence ID" value="NZ_JAYMFF010000005.1"/>
</dbReference>
<dbReference type="Proteomes" id="UP001349994">
    <property type="component" value="Unassembled WGS sequence"/>
</dbReference>